<dbReference type="PANTHER" id="PTHR33490:SF7">
    <property type="entry name" value="BLR2979 PROTEIN"/>
    <property type="match status" value="1"/>
</dbReference>
<evidence type="ECO:0000313" key="5">
    <source>
        <dbReference type="Proteomes" id="UP001245370"/>
    </source>
</evidence>
<dbReference type="InterPro" id="IPR038765">
    <property type="entry name" value="Papain-like_cys_pep_sf"/>
</dbReference>
<dbReference type="EMBL" id="BSDO01000008">
    <property type="protein sequence ID" value="GLI24721.1"/>
    <property type="molecule type" value="Genomic_DNA"/>
</dbReference>
<reference evidence="3 5" key="2">
    <citation type="submission" date="2023-07" db="EMBL/GenBank/DDBJ databases">
        <title>Genomic Encyclopedia of Type Strains, Phase IV (KMG-IV): sequencing the most valuable type-strain genomes for metagenomic binning, comparative biology and taxonomic classification.</title>
        <authorList>
            <person name="Goeker M."/>
        </authorList>
    </citation>
    <scope>NUCLEOTIDE SEQUENCE [LARGE SCALE GENOMIC DNA]</scope>
    <source>
        <strain evidence="3 5">DSM 338</strain>
    </source>
</reference>
<dbReference type="SUPFAM" id="SSF54001">
    <property type="entry name" value="Cysteine proteinases"/>
    <property type="match status" value="1"/>
</dbReference>
<dbReference type="GeneID" id="95765169"/>
<dbReference type="Proteomes" id="UP001144397">
    <property type="component" value="Unassembled WGS sequence"/>
</dbReference>
<accession>A0A9W6FLT5</accession>
<dbReference type="RefSeq" id="WP_169123899.1">
    <property type="nucleotide sequence ID" value="NZ_BSDO01000008.1"/>
</dbReference>
<evidence type="ECO:0000313" key="4">
    <source>
        <dbReference type="Proteomes" id="UP001144397"/>
    </source>
</evidence>
<organism evidence="2 4">
    <name type="scientific">Xanthobacter flavus</name>
    <dbReference type="NCBI Taxonomy" id="281"/>
    <lineage>
        <taxon>Bacteria</taxon>
        <taxon>Pseudomonadati</taxon>
        <taxon>Pseudomonadota</taxon>
        <taxon>Alphaproteobacteria</taxon>
        <taxon>Hyphomicrobiales</taxon>
        <taxon>Xanthobacteraceae</taxon>
        <taxon>Xanthobacter</taxon>
    </lineage>
</organism>
<evidence type="ECO:0000313" key="3">
    <source>
        <dbReference type="EMBL" id="MDR6335602.1"/>
    </source>
</evidence>
<evidence type="ECO:0000259" key="1">
    <source>
        <dbReference type="SMART" id="SM00460"/>
    </source>
</evidence>
<dbReference type="AlphaFoldDB" id="A0A9W6FLT5"/>
<evidence type="ECO:0000313" key="2">
    <source>
        <dbReference type="EMBL" id="GLI24721.1"/>
    </source>
</evidence>
<name>A0A9W6FLT5_XANFL</name>
<dbReference type="PANTHER" id="PTHR33490">
    <property type="entry name" value="BLR5614 PROTEIN-RELATED"/>
    <property type="match status" value="1"/>
</dbReference>
<dbReference type="Pfam" id="PF08379">
    <property type="entry name" value="Bact_transglu_N"/>
    <property type="match status" value="1"/>
</dbReference>
<dbReference type="Gene3D" id="3.10.620.30">
    <property type="match status" value="1"/>
</dbReference>
<proteinExistence type="predicted"/>
<dbReference type="InterPro" id="IPR002931">
    <property type="entry name" value="Transglutaminase-like"/>
</dbReference>
<dbReference type="SMART" id="SM00460">
    <property type="entry name" value="TGc"/>
    <property type="match status" value="1"/>
</dbReference>
<dbReference type="Proteomes" id="UP001245370">
    <property type="component" value="Unassembled WGS sequence"/>
</dbReference>
<gene>
    <name evidence="3" type="ORF">GGQ86_004098</name>
    <name evidence="2" type="ORF">XFLAVUS301_43950</name>
</gene>
<dbReference type="EMBL" id="JAVDPY010000008">
    <property type="protein sequence ID" value="MDR6335602.1"/>
    <property type="molecule type" value="Genomic_DNA"/>
</dbReference>
<protein>
    <submittedName>
        <fullName evidence="2 3">Transglutaminase</fullName>
    </submittedName>
</protein>
<reference evidence="2" key="1">
    <citation type="submission" date="2022-12" db="EMBL/GenBank/DDBJ databases">
        <title>Reference genome sequencing for broad-spectrum identification of bacterial and archaeal isolates by mass spectrometry.</title>
        <authorList>
            <person name="Sekiguchi Y."/>
            <person name="Tourlousse D.M."/>
        </authorList>
    </citation>
    <scope>NUCLEOTIDE SEQUENCE</scope>
    <source>
        <strain evidence="2">301</strain>
    </source>
</reference>
<dbReference type="Pfam" id="PF01841">
    <property type="entry name" value="Transglut_core"/>
    <property type="match status" value="1"/>
</dbReference>
<comment type="caution">
    <text evidence="2">The sequence shown here is derived from an EMBL/GenBank/DDBJ whole genome shotgun (WGS) entry which is preliminary data.</text>
</comment>
<feature type="domain" description="Transglutaminase-like" evidence="1">
    <location>
        <begin position="177"/>
        <end position="248"/>
    </location>
</feature>
<sequence length="295" mass="31886">MLYDIRQTTTYSYQVPVRVVRQVLRMTPVDRFGHQHVIAHILDVDPEPAELEQGTDFFGNGLTWLTIDQPHGHLSITTRSRVDVTATPLPDPATTPLVDEVRAAALEETDLGPDAAAHGLFPSRAVPIDNEITDWTATSFRGDRPVLEAALELMHRVHDEFTYEPGATIVTTSPHEAFAAKAGVCQDFAQVMIAGLRGLGLPARYVSGYLRTIPPEGQPRLEGADATHAWAEVWCGPAFGWIGLDPTNAIPAGDDHIILAVGRDYADVSPVDGVIVSSGDHILAVGVDVVPVQGR</sequence>
<keyword evidence="5" id="KW-1185">Reference proteome</keyword>
<dbReference type="InterPro" id="IPR013589">
    <property type="entry name" value="Bac_transglu_N"/>
</dbReference>